<evidence type="ECO:0008006" key="2">
    <source>
        <dbReference type="Google" id="ProtNLM"/>
    </source>
</evidence>
<sequence>MTIPFYNPKIASMAVEYITITGAAAHAGVSRPTVYCWIEDGVIVEGKLLYLPASVFSDIYHINIDDLDHFLDDLGYEYEDEPNSEP</sequence>
<protein>
    <recommendedName>
        <fullName evidence="2">Helix-turn-helix domain-containing protein</fullName>
    </recommendedName>
</protein>
<reference evidence="1" key="1">
    <citation type="journal article" date="2014" name="Front. Microbiol.">
        <title>High frequency of phylogenetically diverse reductive dehalogenase-homologous genes in deep subseafloor sedimentary metagenomes.</title>
        <authorList>
            <person name="Kawai M."/>
            <person name="Futagami T."/>
            <person name="Toyoda A."/>
            <person name="Takaki Y."/>
            <person name="Nishi S."/>
            <person name="Hori S."/>
            <person name="Arai W."/>
            <person name="Tsubouchi T."/>
            <person name="Morono Y."/>
            <person name="Uchiyama I."/>
            <person name="Ito T."/>
            <person name="Fujiyama A."/>
            <person name="Inagaki F."/>
            <person name="Takami H."/>
        </authorList>
    </citation>
    <scope>NUCLEOTIDE SEQUENCE</scope>
    <source>
        <strain evidence="1">Expedition CK06-06</strain>
    </source>
</reference>
<dbReference type="AlphaFoldDB" id="X1JFK8"/>
<gene>
    <name evidence="1" type="ORF">S06H3_00570</name>
</gene>
<name>X1JFK8_9ZZZZ</name>
<evidence type="ECO:0000313" key="1">
    <source>
        <dbReference type="EMBL" id="GAH93471.1"/>
    </source>
</evidence>
<accession>X1JFK8</accession>
<dbReference type="EMBL" id="BARV01000107">
    <property type="protein sequence ID" value="GAH93471.1"/>
    <property type="molecule type" value="Genomic_DNA"/>
</dbReference>
<organism evidence="1">
    <name type="scientific">marine sediment metagenome</name>
    <dbReference type="NCBI Taxonomy" id="412755"/>
    <lineage>
        <taxon>unclassified sequences</taxon>
        <taxon>metagenomes</taxon>
        <taxon>ecological metagenomes</taxon>
    </lineage>
</organism>
<comment type="caution">
    <text evidence="1">The sequence shown here is derived from an EMBL/GenBank/DDBJ whole genome shotgun (WGS) entry which is preliminary data.</text>
</comment>
<proteinExistence type="predicted"/>